<evidence type="ECO:0000256" key="1">
    <source>
        <dbReference type="ARBA" id="ARBA00022679"/>
    </source>
</evidence>
<dbReference type="InterPro" id="IPR016181">
    <property type="entry name" value="Acyl_CoA_acyltransferase"/>
</dbReference>
<dbReference type="Gene3D" id="3.40.630.30">
    <property type="match status" value="1"/>
</dbReference>
<evidence type="ECO:0000256" key="3">
    <source>
        <dbReference type="ARBA" id="ARBA00038502"/>
    </source>
</evidence>
<dbReference type="PANTHER" id="PTHR43792">
    <property type="entry name" value="GNAT FAMILY, PUTATIVE (AFU_ORTHOLOGUE AFUA_3G00765)-RELATED-RELATED"/>
    <property type="match status" value="1"/>
</dbReference>
<sequence>MASRAAEWALGDEIEIVARAVDVPFGTVPGQAADAVIEGRAVRLRRAVRGDAERFREILGHPAVARWWGDAHSEAAEACDPPENIRAYAIEYEGTVVGLIQSCEEPTPEYRSAGLDIAVDAHRHGRGIGGDALHTLARHLFEVAGHHRLTIDPAADNAGAIRLYRRLGFRPVGLMRQYERRPDGTLRDGLLMDLLADELVAPGRS</sequence>
<dbReference type="CDD" id="cd04301">
    <property type="entry name" value="NAT_SF"/>
    <property type="match status" value="1"/>
</dbReference>
<organism evidence="5 6">
    <name type="scientific">Streptomyces coffeae</name>
    <dbReference type="NCBI Taxonomy" id="621382"/>
    <lineage>
        <taxon>Bacteria</taxon>
        <taxon>Bacillati</taxon>
        <taxon>Actinomycetota</taxon>
        <taxon>Actinomycetes</taxon>
        <taxon>Kitasatosporales</taxon>
        <taxon>Streptomycetaceae</taxon>
        <taxon>Streptomyces</taxon>
    </lineage>
</organism>
<dbReference type="PROSITE" id="PS51186">
    <property type="entry name" value="GNAT"/>
    <property type="match status" value="1"/>
</dbReference>
<dbReference type="InterPro" id="IPR051531">
    <property type="entry name" value="N-acetyltransferase"/>
</dbReference>
<dbReference type="Pfam" id="PF00583">
    <property type="entry name" value="Acetyltransf_1"/>
    <property type="match status" value="1"/>
</dbReference>
<evidence type="ECO:0000259" key="4">
    <source>
        <dbReference type="PROSITE" id="PS51186"/>
    </source>
</evidence>
<reference evidence="5 6" key="1">
    <citation type="submission" date="2021-01" db="EMBL/GenBank/DDBJ databases">
        <title>WGS of actinomycetes isolated from Thailand.</title>
        <authorList>
            <person name="Thawai C."/>
        </authorList>
    </citation>
    <scope>NUCLEOTIDE SEQUENCE [LARGE SCALE GENOMIC DNA]</scope>
    <source>
        <strain evidence="5 6">CA1R205</strain>
    </source>
</reference>
<protein>
    <submittedName>
        <fullName evidence="5">GNAT family N-acetyltransferase</fullName>
    </submittedName>
</protein>
<keyword evidence="6" id="KW-1185">Reference proteome</keyword>
<keyword evidence="2" id="KW-0012">Acyltransferase</keyword>
<dbReference type="EMBL" id="JAERRF010000025">
    <property type="protein sequence ID" value="MBL1101128.1"/>
    <property type="molecule type" value="Genomic_DNA"/>
</dbReference>
<dbReference type="SUPFAM" id="SSF55729">
    <property type="entry name" value="Acyl-CoA N-acyltransferases (Nat)"/>
    <property type="match status" value="1"/>
</dbReference>
<evidence type="ECO:0000313" key="6">
    <source>
        <dbReference type="Proteomes" id="UP000634229"/>
    </source>
</evidence>
<dbReference type="InterPro" id="IPR000182">
    <property type="entry name" value="GNAT_dom"/>
</dbReference>
<evidence type="ECO:0000313" key="5">
    <source>
        <dbReference type="EMBL" id="MBL1101128.1"/>
    </source>
</evidence>
<proteinExistence type="inferred from homology"/>
<name>A0ABS1NMB1_9ACTN</name>
<feature type="domain" description="N-acetyltransferase" evidence="4">
    <location>
        <begin position="42"/>
        <end position="197"/>
    </location>
</feature>
<keyword evidence="1" id="KW-0808">Transferase</keyword>
<gene>
    <name evidence="5" type="ORF">JK363_31595</name>
</gene>
<comment type="similarity">
    <text evidence="3">Belongs to the acetyltransferase family. RimJ subfamily.</text>
</comment>
<evidence type="ECO:0000256" key="2">
    <source>
        <dbReference type="ARBA" id="ARBA00023315"/>
    </source>
</evidence>
<comment type="caution">
    <text evidence="5">The sequence shown here is derived from an EMBL/GenBank/DDBJ whole genome shotgun (WGS) entry which is preliminary data.</text>
</comment>
<accession>A0ABS1NMB1</accession>
<dbReference type="PANTHER" id="PTHR43792:SF8">
    <property type="entry name" value="[RIBOSOMAL PROTEIN US5]-ALANINE N-ACETYLTRANSFERASE"/>
    <property type="match status" value="1"/>
</dbReference>
<dbReference type="Proteomes" id="UP000634229">
    <property type="component" value="Unassembled WGS sequence"/>
</dbReference>